<name>A0AAV8XBU1_9CUCU</name>
<feature type="transmembrane region" description="Helical" evidence="1">
    <location>
        <begin position="168"/>
        <end position="186"/>
    </location>
</feature>
<protein>
    <recommendedName>
        <fullName evidence="4">Transmembrane protein</fullName>
    </recommendedName>
</protein>
<dbReference type="EMBL" id="JAPWTK010000824">
    <property type="protein sequence ID" value="KAJ8935876.1"/>
    <property type="molecule type" value="Genomic_DNA"/>
</dbReference>
<gene>
    <name evidence="2" type="ORF">NQ318_012649</name>
</gene>
<organism evidence="2 3">
    <name type="scientific">Aromia moschata</name>
    <dbReference type="NCBI Taxonomy" id="1265417"/>
    <lineage>
        <taxon>Eukaryota</taxon>
        <taxon>Metazoa</taxon>
        <taxon>Ecdysozoa</taxon>
        <taxon>Arthropoda</taxon>
        <taxon>Hexapoda</taxon>
        <taxon>Insecta</taxon>
        <taxon>Pterygota</taxon>
        <taxon>Neoptera</taxon>
        <taxon>Endopterygota</taxon>
        <taxon>Coleoptera</taxon>
        <taxon>Polyphaga</taxon>
        <taxon>Cucujiformia</taxon>
        <taxon>Chrysomeloidea</taxon>
        <taxon>Cerambycidae</taxon>
        <taxon>Cerambycinae</taxon>
        <taxon>Callichromatini</taxon>
        <taxon>Aromia</taxon>
    </lineage>
</organism>
<proteinExistence type="predicted"/>
<keyword evidence="1" id="KW-0472">Membrane</keyword>
<dbReference type="AlphaFoldDB" id="A0AAV8XBU1"/>
<comment type="caution">
    <text evidence="2">The sequence shown here is derived from an EMBL/GenBank/DDBJ whole genome shotgun (WGS) entry which is preliminary data.</text>
</comment>
<keyword evidence="3" id="KW-1185">Reference proteome</keyword>
<sequence length="230" mass="25932">MNAKYIREERECLLLDDYNNKSVNIDLNEDSESENDENDIVFCSDGEDSGTSTDIDLVVEEYREGLKVVTLGKFNEKRPSTRTSSLVVITCLIIIIISAITLSLYVMKVIHLFWPSIIGIVVPVIVATAMPQNSADRLKETILPSMLFFSCHVTSVVLNIVLSSTLVMDIWQGLVFWSLAGLLLYWRCDCCTCDGLINANKSNNRTNDTTKEDTPQDLKENFVDTIYITR</sequence>
<evidence type="ECO:0000313" key="3">
    <source>
        <dbReference type="Proteomes" id="UP001162162"/>
    </source>
</evidence>
<feature type="transmembrane region" description="Helical" evidence="1">
    <location>
        <begin position="86"/>
        <end position="106"/>
    </location>
</feature>
<evidence type="ECO:0000313" key="2">
    <source>
        <dbReference type="EMBL" id="KAJ8935876.1"/>
    </source>
</evidence>
<feature type="transmembrane region" description="Helical" evidence="1">
    <location>
        <begin position="112"/>
        <end position="130"/>
    </location>
</feature>
<evidence type="ECO:0000256" key="1">
    <source>
        <dbReference type="SAM" id="Phobius"/>
    </source>
</evidence>
<keyword evidence="1" id="KW-0812">Transmembrane</keyword>
<keyword evidence="1" id="KW-1133">Transmembrane helix</keyword>
<evidence type="ECO:0008006" key="4">
    <source>
        <dbReference type="Google" id="ProtNLM"/>
    </source>
</evidence>
<reference evidence="2" key="1">
    <citation type="journal article" date="2023" name="Insect Mol. Biol.">
        <title>Genome sequencing provides insights into the evolution of gene families encoding plant cell wall-degrading enzymes in longhorned beetles.</title>
        <authorList>
            <person name="Shin N.R."/>
            <person name="Okamura Y."/>
            <person name="Kirsch R."/>
            <person name="Pauchet Y."/>
        </authorList>
    </citation>
    <scope>NUCLEOTIDE SEQUENCE</scope>
    <source>
        <strain evidence="2">AMC_N1</strain>
    </source>
</reference>
<dbReference type="Proteomes" id="UP001162162">
    <property type="component" value="Unassembled WGS sequence"/>
</dbReference>
<feature type="transmembrane region" description="Helical" evidence="1">
    <location>
        <begin position="142"/>
        <end position="162"/>
    </location>
</feature>
<accession>A0AAV8XBU1</accession>